<feature type="compositionally biased region" description="Gly residues" evidence="1">
    <location>
        <begin position="39"/>
        <end position="49"/>
    </location>
</feature>
<gene>
    <name evidence="3" type="ORF">ACFP3U_19480</name>
</gene>
<dbReference type="Proteomes" id="UP001595975">
    <property type="component" value="Unassembled WGS sequence"/>
</dbReference>
<feature type="region of interest" description="Disordered" evidence="1">
    <location>
        <begin position="268"/>
        <end position="288"/>
    </location>
</feature>
<evidence type="ECO:0008006" key="5">
    <source>
        <dbReference type="Google" id="ProtNLM"/>
    </source>
</evidence>
<comment type="caution">
    <text evidence="3">The sequence shown here is derived from an EMBL/GenBank/DDBJ whole genome shotgun (WGS) entry which is preliminary data.</text>
</comment>
<evidence type="ECO:0000313" key="3">
    <source>
        <dbReference type="EMBL" id="MFC5665155.1"/>
    </source>
</evidence>
<keyword evidence="2" id="KW-0732">Signal</keyword>
<dbReference type="PROSITE" id="PS51257">
    <property type="entry name" value="PROKAR_LIPOPROTEIN"/>
    <property type="match status" value="1"/>
</dbReference>
<accession>A0ABW0X9E1</accession>
<feature type="chain" id="PRO_5045220858" description="Integral membrane protein" evidence="2">
    <location>
        <begin position="36"/>
        <end position="288"/>
    </location>
</feature>
<organism evidence="3 4">
    <name type="scientific">Kitasatospora misakiensis</name>
    <dbReference type="NCBI Taxonomy" id="67330"/>
    <lineage>
        <taxon>Bacteria</taxon>
        <taxon>Bacillati</taxon>
        <taxon>Actinomycetota</taxon>
        <taxon>Actinomycetes</taxon>
        <taxon>Kitasatosporales</taxon>
        <taxon>Streptomycetaceae</taxon>
        <taxon>Kitasatospora</taxon>
    </lineage>
</organism>
<proteinExistence type="predicted"/>
<sequence length="288" mass="29176">MIGHLRAGNAGRLTARALGVSAALLLMAGCGSRAATDGAGSGGGPGDGAGPAWTEVGPSDVTAVRLTDDGRALAVEFPVSAGAPDCARGAKGVVDTVENGTVYVRVTYESRSADTRSGCVGSEPGSTTVPLPGPIGEQKVFINTSYVFTAKGAVPPALRRCGPRGCDPEPTGCTPSSYEQAMADADSPKHSMWDLVGCDGSWLALDISYPTGPVCGEAGPDCQSHGRTARWYFRAKPEGWSVIATAASTDGCASVRRVEPRFPAAVCAPPTPSATATRPAPSAAATRP</sequence>
<evidence type="ECO:0000256" key="2">
    <source>
        <dbReference type="SAM" id="SignalP"/>
    </source>
</evidence>
<reference evidence="4" key="1">
    <citation type="journal article" date="2019" name="Int. J. Syst. Evol. Microbiol.">
        <title>The Global Catalogue of Microorganisms (GCM) 10K type strain sequencing project: providing services to taxonomists for standard genome sequencing and annotation.</title>
        <authorList>
            <consortium name="The Broad Institute Genomics Platform"/>
            <consortium name="The Broad Institute Genome Sequencing Center for Infectious Disease"/>
            <person name="Wu L."/>
            <person name="Ma J."/>
        </authorList>
    </citation>
    <scope>NUCLEOTIDE SEQUENCE [LARGE SCALE GENOMIC DNA]</scope>
    <source>
        <strain evidence="4">CGMCC 4.1437</strain>
    </source>
</reference>
<dbReference type="EMBL" id="JBHSOF010000024">
    <property type="protein sequence ID" value="MFC5665155.1"/>
    <property type="molecule type" value="Genomic_DNA"/>
</dbReference>
<name>A0ABW0X9E1_9ACTN</name>
<evidence type="ECO:0000313" key="4">
    <source>
        <dbReference type="Proteomes" id="UP001595975"/>
    </source>
</evidence>
<evidence type="ECO:0000256" key="1">
    <source>
        <dbReference type="SAM" id="MobiDB-lite"/>
    </source>
</evidence>
<feature type="signal peptide" evidence="2">
    <location>
        <begin position="1"/>
        <end position="35"/>
    </location>
</feature>
<dbReference type="RefSeq" id="WP_380226841.1">
    <property type="nucleotide sequence ID" value="NZ_JBHSOF010000024.1"/>
</dbReference>
<protein>
    <recommendedName>
        <fullName evidence="5">Integral membrane protein</fullName>
    </recommendedName>
</protein>
<feature type="region of interest" description="Disordered" evidence="1">
    <location>
        <begin position="36"/>
        <end position="55"/>
    </location>
</feature>
<keyword evidence="4" id="KW-1185">Reference proteome</keyword>